<feature type="transmembrane region" description="Helical" evidence="7">
    <location>
        <begin position="171"/>
        <end position="192"/>
    </location>
</feature>
<dbReference type="Pfam" id="PF04039">
    <property type="entry name" value="MnhB"/>
    <property type="match status" value="1"/>
</dbReference>
<evidence type="ECO:0000256" key="7">
    <source>
        <dbReference type="SAM" id="Phobius"/>
    </source>
</evidence>
<feature type="transmembrane region" description="Helical" evidence="7">
    <location>
        <begin position="108"/>
        <end position="126"/>
    </location>
</feature>
<dbReference type="InterPro" id="IPR046806">
    <property type="entry name" value="MrpA_C/MbhE"/>
</dbReference>
<dbReference type="Pfam" id="PF20501">
    <property type="entry name" value="MbhE"/>
    <property type="match status" value="1"/>
</dbReference>
<evidence type="ECO:0000256" key="3">
    <source>
        <dbReference type="ARBA" id="ARBA00022475"/>
    </source>
</evidence>
<evidence type="ECO:0000313" key="11">
    <source>
        <dbReference type="Proteomes" id="UP000199266"/>
    </source>
</evidence>
<dbReference type="EMBL" id="FNPD01000008">
    <property type="protein sequence ID" value="SDY01334.1"/>
    <property type="molecule type" value="Genomic_DNA"/>
</dbReference>
<evidence type="ECO:0000256" key="4">
    <source>
        <dbReference type="ARBA" id="ARBA00022692"/>
    </source>
</evidence>
<keyword evidence="4 7" id="KW-0812">Transmembrane</keyword>
<evidence type="ECO:0000259" key="8">
    <source>
        <dbReference type="Pfam" id="PF04039"/>
    </source>
</evidence>
<feature type="transmembrane region" description="Helical" evidence="7">
    <location>
        <begin position="132"/>
        <end position="150"/>
    </location>
</feature>
<dbReference type="RefSeq" id="WP_091461733.1">
    <property type="nucleotide sequence ID" value="NZ_FNPD01000008.1"/>
</dbReference>
<accession>A0A1H3GFR2</accession>
<dbReference type="InterPro" id="IPR050622">
    <property type="entry name" value="CPA3_antiporter_subunitB"/>
</dbReference>
<sequence length="248" mass="26243">MSKSCFLRIVTFLLCLALGWQFWKGILALEPTQIIIGPAAHYIESAAEETGATNIVAAILFDYRALDTLGEASVIYTSVCGIAMLFAKSKFKISSTGLSFIVKRGVSFIIPFLLLYAAGIVLMGHISPGGGFQGGAVFATATILFCIVYGSGFEAVMIKPKTKELIESSGALMFVLIGFVGLWTGAGFLANIAAGYPKGEVGRFLSGGSIPLLNIAVGMKVSAGLSTIFYSMIKLLEFEVTKHPGGEE</sequence>
<feature type="transmembrane region" description="Helical" evidence="7">
    <location>
        <begin position="212"/>
        <end position="233"/>
    </location>
</feature>
<name>A0A1H3GFR2_9BACT</name>
<reference evidence="11" key="1">
    <citation type="submission" date="2016-10" db="EMBL/GenBank/DDBJ databases">
        <authorList>
            <person name="Varghese N."/>
            <person name="Submissions S."/>
        </authorList>
    </citation>
    <scope>NUCLEOTIDE SEQUENCE [LARGE SCALE GENOMIC DNA]</scope>
    <source>
        <strain evidence="11">DSM 13490</strain>
    </source>
</reference>
<evidence type="ECO:0000256" key="6">
    <source>
        <dbReference type="ARBA" id="ARBA00023136"/>
    </source>
</evidence>
<proteinExistence type="inferred from homology"/>
<keyword evidence="11" id="KW-1185">Reference proteome</keyword>
<evidence type="ECO:0000313" key="10">
    <source>
        <dbReference type="EMBL" id="SDY01334.1"/>
    </source>
</evidence>
<evidence type="ECO:0000259" key="9">
    <source>
        <dbReference type="Pfam" id="PF20501"/>
    </source>
</evidence>
<feature type="domain" description="MrpA C-terminal/MbhE" evidence="9">
    <location>
        <begin position="39"/>
        <end position="82"/>
    </location>
</feature>
<evidence type="ECO:0000256" key="1">
    <source>
        <dbReference type="ARBA" id="ARBA00004651"/>
    </source>
</evidence>
<keyword evidence="3" id="KW-1003">Cell membrane</keyword>
<feature type="domain" description="Na+/H+ antiporter MnhB subunit-related protein" evidence="8">
    <location>
        <begin position="101"/>
        <end position="226"/>
    </location>
</feature>
<evidence type="ECO:0000256" key="5">
    <source>
        <dbReference type="ARBA" id="ARBA00022989"/>
    </source>
</evidence>
<comment type="subcellular location">
    <subcellularLocation>
        <location evidence="1">Cell membrane</location>
        <topology evidence="1">Multi-pass membrane protein</topology>
    </subcellularLocation>
</comment>
<dbReference type="Proteomes" id="UP000199266">
    <property type="component" value="Unassembled WGS sequence"/>
</dbReference>
<comment type="similarity">
    <text evidence="2">Belongs to the CPA3 antiporters (TC 2.A.63) subunit B family.</text>
</comment>
<keyword evidence="6 7" id="KW-0472">Membrane</keyword>
<dbReference type="PANTHER" id="PTHR33932">
    <property type="entry name" value="NA(+)/H(+) ANTIPORTER SUBUNIT B"/>
    <property type="match status" value="1"/>
</dbReference>
<dbReference type="InterPro" id="IPR007182">
    <property type="entry name" value="MnhB"/>
</dbReference>
<gene>
    <name evidence="10" type="ORF">SAMN03080603_01475</name>
</gene>
<dbReference type="PANTHER" id="PTHR33932:SF4">
    <property type="entry name" value="NA(+)_H(+) ANTIPORTER SUBUNIT B"/>
    <property type="match status" value="1"/>
</dbReference>
<keyword evidence="5 7" id="KW-1133">Transmembrane helix</keyword>
<feature type="transmembrane region" description="Helical" evidence="7">
    <location>
        <begin position="69"/>
        <end position="87"/>
    </location>
</feature>
<evidence type="ECO:0000256" key="2">
    <source>
        <dbReference type="ARBA" id="ARBA00009425"/>
    </source>
</evidence>
<organism evidence="10 11">
    <name type="scientific">Acetomicrobium thermoterrenum DSM 13490</name>
    <dbReference type="NCBI Taxonomy" id="1120987"/>
    <lineage>
        <taxon>Bacteria</taxon>
        <taxon>Thermotogati</taxon>
        <taxon>Synergistota</taxon>
        <taxon>Synergistia</taxon>
        <taxon>Synergistales</taxon>
        <taxon>Acetomicrobiaceae</taxon>
        <taxon>Acetomicrobium</taxon>
    </lineage>
</organism>
<protein>
    <submittedName>
        <fullName evidence="10">Multicomponent Na+:H+ antiporter subunit B</fullName>
    </submittedName>
</protein>
<dbReference type="GO" id="GO:0005886">
    <property type="term" value="C:plasma membrane"/>
    <property type="evidence" value="ECO:0007669"/>
    <property type="project" value="UniProtKB-SubCell"/>
</dbReference>
<dbReference type="AlphaFoldDB" id="A0A1H3GFR2"/>